<reference evidence="2" key="1">
    <citation type="submission" date="2020-11" db="EMBL/GenBank/DDBJ databases">
        <authorList>
            <person name="Tran Van P."/>
        </authorList>
    </citation>
    <scope>NUCLEOTIDE SEQUENCE</scope>
</reference>
<evidence type="ECO:0000256" key="1">
    <source>
        <dbReference type="SAM" id="MobiDB-lite"/>
    </source>
</evidence>
<proteinExistence type="predicted"/>
<organism evidence="2">
    <name type="scientific">Timema monikensis</name>
    <dbReference type="NCBI Taxonomy" id="170555"/>
    <lineage>
        <taxon>Eukaryota</taxon>
        <taxon>Metazoa</taxon>
        <taxon>Ecdysozoa</taxon>
        <taxon>Arthropoda</taxon>
        <taxon>Hexapoda</taxon>
        <taxon>Insecta</taxon>
        <taxon>Pterygota</taxon>
        <taxon>Neoptera</taxon>
        <taxon>Polyneoptera</taxon>
        <taxon>Phasmatodea</taxon>
        <taxon>Timematodea</taxon>
        <taxon>Timematoidea</taxon>
        <taxon>Timematidae</taxon>
        <taxon>Timema</taxon>
    </lineage>
</organism>
<feature type="compositionally biased region" description="Low complexity" evidence="1">
    <location>
        <begin position="48"/>
        <end position="63"/>
    </location>
</feature>
<accession>A0A7R9HLG0</accession>
<dbReference type="EMBL" id="OB792801">
    <property type="protein sequence ID" value="CAD7424532.1"/>
    <property type="molecule type" value="Genomic_DNA"/>
</dbReference>
<feature type="region of interest" description="Disordered" evidence="1">
    <location>
        <begin position="1"/>
        <end position="106"/>
    </location>
</feature>
<sequence length="142" mass="15478">MRTKIAEGKGGLSQSNRFAPLYATPFGGVARGSQSPYLGGQGSGPGSGVFSQQQQQQPTSQPTAPLPQQPGNQQQQQYPSYPQRYPTPPGPGPVGRAAFSPHQASLRRPLEYNMFRHIYGAIIRTFDYACVSSSSEYQKTNW</sequence>
<feature type="compositionally biased region" description="Low complexity" evidence="1">
    <location>
        <begin position="69"/>
        <end position="84"/>
    </location>
</feature>
<gene>
    <name evidence="2" type="ORF">TMSB3V08_LOCUS1471</name>
</gene>
<protein>
    <submittedName>
        <fullName evidence="2">Uncharacterized protein</fullName>
    </submittedName>
</protein>
<evidence type="ECO:0000313" key="2">
    <source>
        <dbReference type="EMBL" id="CAD7424532.1"/>
    </source>
</evidence>
<name>A0A7R9HLG0_9NEOP</name>
<dbReference type="AlphaFoldDB" id="A0A7R9HLG0"/>